<dbReference type="OrthoDB" id="409766at2759"/>
<gene>
    <name evidence="1" type="ORF">C1SCF055_LOCUS24346</name>
</gene>
<name>A0A9P1CV78_9DINO</name>
<proteinExistence type="predicted"/>
<keyword evidence="3" id="KW-1185">Reference proteome</keyword>
<accession>A0A9P1CV78</accession>
<protein>
    <submittedName>
        <fullName evidence="1">Uncharacterized protein</fullName>
    </submittedName>
</protein>
<dbReference type="EMBL" id="CAMXCT010002413">
    <property type="protein sequence ID" value="CAI3998011.1"/>
    <property type="molecule type" value="Genomic_DNA"/>
</dbReference>
<evidence type="ECO:0000313" key="3">
    <source>
        <dbReference type="Proteomes" id="UP001152797"/>
    </source>
</evidence>
<dbReference type="AlphaFoldDB" id="A0A9P1CV78"/>
<dbReference type="EMBL" id="CAMXCT020002413">
    <property type="protein sequence ID" value="CAL1151386.1"/>
    <property type="molecule type" value="Genomic_DNA"/>
</dbReference>
<evidence type="ECO:0000313" key="2">
    <source>
        <dbReference type="EMBL" id="CAL1151386.1"/>
    </source>
</evidence>
<reference evidence="2" key="2">
    <citation type="submission" date="2024-04" db="EMBL/GenBank/DDBJ databases">
        <authorList>
            <person name="Chen Y."/>
            <person name="Shah S."/>
            <person name="Dougan E. K."/>
            <person name="Thang M."/>
            <person name="Chan C."/>
        </authorList>
    </citation>
    <scope>NUCLEOTIDE SEQUENCE [LARGE SCALE GENOMIC DNA]</scope>
</reference>
<dbReference type="Proteomes" id="UP001152797">
    <property type="component" value="Unassembled WGS sequence"/>
</dbReference>
<dbReference type="EMBL" id="CAMXCT030002413">
    <property type="protein sequence ID" value="CAL4785323.1"/>
    <property type="molecule type" value="Genomic_DNA"/>
</dbReference>
<sequence length="362" mass="40853">MSLLRASTLMSLQAASQPQQVLSIIWARDDSGTDVRKGIELYLQKHMQTFLQKMLSQKKDLLGSSGYVPGSLAEGIAPSYDERDFRLTMPSSVDGKLVLPLRAERLEELTFTRCQEAFTLTTKQHNEKFNPSGIAYHVKKRKAEAEVGAEHKLMKLEESATQLKDLPQPVISFPVENASDVCVHIDHKLQVWVLSTNDTMLSRNCPLMLGYGEYRTGGEVAQRKDKGAHLFEMKMDADSEVTNFKTFLDYLEVKGIVNPDFVAHSVEAIKEKEGQYEIKTKEECAFEVKKLPNNQTSSHRNALSLLDWKNLGDKVMVRMRLKYVDSKNATGIFPQKPGLFLMNGLEMKAGKLYCLIKAQNES</sequence>
<comment type="caution">
    <text evidence="1">The sequence shown here is derived from an EMBL/GenBank/DDBJ whole genome shotgun (WGS) entry which is preliminary data.</text>
</comment>
<organism evidence="1">
    <name type="scientific">Cladocopium goreaui</name>
    <dbReference type="NCBI Taxonomy" id="2562237"/>
    <lineage>
        <taxon>Eukaryota</taxon>
        <taxon>Sar</taxon>
        <taxon>Alveolata</taxon>
        <taxon>Dinophyceae</taxon>
        <taxon>Suessiales</taxon>
        <taxon>Symbiodiniaceae</taxon>
        <taxon>Cladocopium</taxon>
    </lineage>
</organism>
<evidence type="ECO:0000313" key="1">
    <source>
        <dbReference type="EMBL" id="CAI3998011.1"/>
    </source>
</evidence>
<reference evidence="1" key="1">
    <citation type="submission" date="2022-10" db="EMBL/GenBank/DDBJ databases">
        <authorList>
            <person name="Chen Y."/>
            <person name="Dougan E. K."/>
            <person name="Chan C."/>
            <person name="Rhodes N."/>
            <person name="Thang M."/>
        </authorList>
    </citation>
    <scope>NUCLEOTIDE SEQUENCE</scope>
</reference>